<dbReference type="STRING" id="1790.A5645_10910"/>
<keyword evidence="3" id="KW-0378">Hydrolase</keyword>
<dbReference type="CDD" id="cd01292">
    <property type="entry name" value="metallo-dependent_hydrolases"/>
    <property type="match status" value="1"/>
</dbReference>
<dbReference type="AlphaFoldDB" id="A0A1A3BW36"/>
<dbReference type="InterPro" id="IPR032465">
    <property type="entry name" value="ACMSD"/>
</dbReference>
<dbReference type="GO" id="GO:0016831">
    <property type="term" value="F:carboxy-lyase activity"/>
    <property type="evidence" value="ECO:0007669"/>
    <property type="project" value="InterPro"/>
</dbReference>
<organism evidence="3 4">
    <name type="scientific">Mycobacterium asiaticum</name>
    <dbReference type="NCBI Taxonomy" id="1790"/>
    <lineage>
        <taxon>Bacteria</taxon>
        <taxon>Bacillati</taxon>
        <taxon>Actinomycetota</taxon>
        <taxon>Actinomycetes</taxon>
        <taxon>Mycobacteriales</taxon>
        <taxon>Mycobacteriaceae</taxon>
        <taxon>Mycobacterium</taxon>
    </lineage>
</organism>
<name>A0A1A3BW36_MYCAS</name>
<gene>
    <name evidence="3" type="ORF">A9X01_27315</name>
</gene>
<sequence length="315" mass="34748">MHCCTDHDTWSAVADPEPVRSIWRALGLPGIVDVHTHFMPRQVMDKVWRYFDSAGPLIGRPWPITYRADEQRRVQALRDFGVLRFSSLVYPHKPDMAAWLNQWAQSFADATPDCLPTATFFPEPDAGRYVADAIEAGTRIFKAHVQVGQYDPTDPLLDPVWGAIAEAGVPVVLHAGSGPTPGRFTGPDPVRAVLRKFPALALIIAHMGMPEYSEFLDICAAGDNVRLDTTMAFTAFIDETMPYPAAELPRVRDLGHKILFGSDFPNIPYPYGEAITALTRIDGIDDEWLRKVLHDNAVALFGAVDPSAAADQGVK</sequence>
<evidence type="ECO:0000313" key="4">
    <source>
        <dbReference type="Proteomes" id="UP000093795"/>
    </source>
</evidence>
<feature type="domain" description="Amidohydrolase-related" evidence="2">
    <location>
        <begin position="32"/>
        <end position="302"/>
    </location>
</feature>
<keyword evidence="1" id="KW-0456">Lyase</keyword>
<dbReference type="SUPFAM" id="SSF51556">
    <property type="entry name" value="Metallo-dependent hydrolases"/>
    <property type="match status" value="1"/>
</dbReference>
<accession>A0A1A3BW36</accession>
<dbReference type="PANTHER" id="PTHR21240">
    <property type="entry name" value="2-AMINO-3-CARBOXYLMUCONATE-6-SEMIALDEHYDE DECARBOXYLASE"/>
    <property type="match status" value="1"/>
</dbReference>
<evidence type="ECO:0000259" key="2">
    <source>
        <dbReference type="Pfam" id="PF04909"/>
    </source>
</evidence>
<evidence type="ECO:0000256" key="1">
    <source>
        <dbReference type="ARBA" id="ARBA00023239"/>
    </source>
</evidence>
<reference evidence="3 4" key="1">
    <citation type="submission" date="2016-06" db="EMBL/GenBank/DDBJ databases">
        <authorList>
            <person name="Kjaerup R.B."/>
            <person name="Dalgaard T.S."/>
            <person name="Juul-Madsen H.R."/>
        </authorList>
    </citation>
    <scope>NUCLEOTIDE SEQUENCE [LARGE SCALE GENOMIC DNA]</scope>
    <source>
        <strain evidence="3 4">1081914.2</strain>
    </source>
</reference>
<evidence type="ECO:0000313" key="3">
    <source>
        <dbReference type="EMBL" id="OBI78568.1"/>
    </source>
</evidence>
<dbReference type="eggNOG" id="COG2159">
    <property type="taxonomic scope" value="Bacteria"/>
</dbReference>
<dbReference type="Gene3D" id="3.20.20.140">
    <property type="entry name" value="Metal-dependent hydrolases"/>
    <property type="match status" value="1"/>
</dbReference>
<dbReference type="PANTHER" id="PTHR21240:SF28">
    <property type="entry name" value="ISO-OROTATE DECARBOXYLASE (EUROFUNG)"/>
    <property type="match status" value="1"/>
</dbReference>
<dbReference type="InterPro" id="IPR032466">
    <property type="entry name" value="Metal_Hydrolase"/>
</dbReference>
<protein>
    <submittedName>
        <fullName evidence="3">Amidohydrolase</fullName>
    </submittedName>
</protein>
<dbReference type="GO" id="GO:0016787">
    <property type="term" value="F:hydrolase activity"/>
    <property type="evidence" value="ECO:0007669"/>
    <property type="project" value="UniProtKB-KW"/>
</dbReference>
<dbReference type="InterPro" id="IPR006680">
    <property type="entry name" value="Amidohydro-rel"/>
</dbReference>
<dbReference type="GO" id="GO:0005737">
    <property type="term" value="C:cytoplasm"/>
    <property type="evidence" value="ECO:0007669"/>
    <property type="project" value="TreeGrafter"/>
</dbReference>
<proteinExistence type="predicted"/>
<dbReference type="EMBL" id="LZKQ01000238">
    <property type="protein sequence ID" value="OBI78568.1"/>
    <property type="molecule type" value="Genomic_DNA"/>
</dbReference>
<dbReference type="Proteomes" id="UP000093795">
    <property type="component" value="Unassembled WGS sequence"/>
</dbReference>
<dbReference type="RefSeq" id="WP_065122603.1">
    <property type="nucleotide sequence ID" value="NZ_LZKQ01000238.1"/>
</dbReference>
<dbReference type="GO" id="GO:0019748">
    <property type="term" value="P:secondary metabolic process"/>
    <property type="evidence" value="ECO:0007669"/>
    <property type="project" value="TreeGrafter"/>
</dbReference>
<comment type="caution">
    <text evidence="3">The sequence shown here is derived from an EMBL/GenBank/DDBJ whole genome shotgun (WGS) entry which is preliminary data.</text>
</comment>
<dbReference type="Pfam" id="PF04909">
    <property type="entry name" value="Amidohydro_2"/>
    <property type="match status" value="1"/>
</dbReference>